<evidence type="ECO:0000256" key="1">
    <source>
        <dbReference type="SAM" id="Phobius"/>
    </source>
</evidence>
<dbReference type="GO" id="GO:0005789">
    <property type="term" value="C:endoplasmic reticulum membrane"/>
    <property type="evidence" value="ECO:0007669"/>
    <property type="project" value="TreeGrafter"/>
</dbReference>
<feature type="domain" description="AB hydrolase-1" evidence="2">
    <location>
        <begin position="101"/>
        <end position="193"/>
    </location>
</feature>
<accession>H2ZL85</accession>
<dbReference type="Gene3D" id="3.40.50.1820">
    <property type="entry name" value="alpha/beta hydrolase"/>
    <property type="match status" value="1"/>
</dbReference>
<dbReference type="PANTHER" id="PTHR12277">
    <property type="entry name" value="ALPHA/BETA HYDROLASE DOMAIN-CONTAINING PROTEIN"/>
    <property type="match status" value="1"/>
</dbReference>
<organism evidence="3 4">
    <name type="scientific">Ciona savignyi</name>
    <name type="common">Pacific transparent sea squirt</name>
    <dbReference type="NCBI Taxonomy" id="51511"/>
    <lineage>
        <taxon>Eukaryota</taxon>
        <taxon>Metazoa</taxon>
        <taxon>Chordata</taxon>
        <taxon>Tunicata</taxon>
        <taxon>Ascidiacea</taxon>
        <taxon>Phlebobranchia</taxon>
        <taxon>Cionidae</taxon>
        <taxon>Ciona</taxon>
    </lineage>
</organism>
<name>H2ZL85_CIOSA</name>
<dbReference type="PANTHER" id="PTHR12277:SF194">
    <property type="entry name" value="FI04476P"/>
    <property type="match status" value="1"/>
</dbReference>
<dbReference type="Pfam" id="PF00561">
    <property type="entry name" value="Abhydrolase_1"/>
    <property type="match status" value="1"/>
</dbReference>
<dbReference type="GO" id="GO:0047372">
    <property type="term" value="F:monoacylglycerol lipase activity"/>
    <property type="evidence" value="ECO:0007669"/>
    <property type="project" value="TreeGrafter"/>
</dbReference>
<dbReference type="FunCoup" id="H2ZL85">
    <property type="interactions" value="312"/>
</dbReference>
<protein>
    <recommendedName>
        <fullName evidence="2">AB hydrolase-1 domain-containing protein</fullName>
    </recommendedName>
</protein>
<dbReference type="GeneTree" id="ENSGT00940000166415"/>
<dbReference type="InterPro" id="IPR000073">
    <property type="entry name" value="AB_hydrolase_1"/>
</dbReference>
<sequence length="213" mass="23989">MEEYSAWIILVLGKLLPVLKSTVVLYVAIPLIIKFLPQVVAQGAFLNLVCPPLRFLKLSQPERWGLTNVINQYITGPDNLKLGLWHIRPEYDRHLQDAAKVFIYCHGNAGHRGFGHRNLIFKVFQSLGFHVIAFDYRGFGDSEGWPTQHGVIQDTVAVYEWVVQHTTSDCKIFLWGHSLGTSIATHAVAQVQENTSNPPRGLILESPFTSLND</sequence>
<dbReference type="GO" id="GO:0004622">
    <property type="term" value="F:phosphatidylcholine lysophospholipase activity"/>
    <property type="evidence" value="ECO:0007669"/>
    <property type="project" value="TreeGrafter"/>
</dbReference>
<evidence type="ECO:0000313" key="4">
    <source>
        <dbReference type="Proteomes" id="UP000007875"/>
    </source>
</evidence>
<reference evidence="3" key="3">
    <citation type="submission" date="2025-09" db="UniProtKB">
        <authorList>
            <consortium name="Ensembl"/>
        </authorList>
    </citation>
    <scope>IDENTIFICATION</scope>
</reference>
<dbReference type="GO" id="GO:0052651">
    <property type="term" value="P:monoacylglycerol catabolic process"/>
    <property type="evidence" value="ECO:0007669"/>
    <property type="project" value="TreeGrafter"/>
</dbReference>
<dbReference type="Proteomes" id="UP000007875">
    <property type="component" value="Unassembled WGS sequence"/>
</dbReference>
<keyword evidence="1" id="KW-0472">Membrane</keyword>
<dbReference type="eggNOG" id="KOG1552">
    <property type="taxonomic scope" value="Eukaryota"/>
</dbReference>
<keyword evidence="1" id="KW-0812">Transmembrane</keyword>
<proteinExistence type="predicted"/>
<reference evidence="3" key="2">
    <citation type="submission" date="2025-08" db="UniProtKB">
        <authorList>
            <consortium name="Ensembl"/>
        </authorList>
    </citation>
    <scope>IDENTIFICATION</scope>
</reference>
<dbReference type="InterPro" id="IPR029058">
    <property type="entry name" value="AB_hydrolase_fold"/>
</dbReference>
<dbReference type="AlphaFoldDB" id="H2ZL85"/>
<dbReference type="HOGENOM" id="CLU_1296968_0_0_1"/>
<dbReference type="InParanoid" id="H2ZL85"/>
<evidence type="ECO:0000259" key="2">
    <source>
        <dbReference type="Pfam" id="PF00561"/>
    </source>
</evidence>
<reference evidence="4" key="1">
    <citation type="submission" date="2003-08" db="EMBL/GenBank/DDBJ databases">
        <authorList>
            <person name="Birren B."/>
            <person name="Nusbaum C."/>
            <person name="Abebe A."/>
            <person name="Abouelleil A."/>
            <person name="Adekoya E."/>
            <person name="Ait-zahra M."/>
            <person name="Allen N."/>
            <person name="Allen T."/>
            <person name="An P."/>
            <person name="Anderson M."/>
            <person name="Anderson S."/>
            <person name="Arachchi H."/>
            <person name="Armbruster J."/>
            <person name="Bachantsang P."/>
            <person name="Baldwin J."/>
            <person name="Barry A."/>
            <person name="Bayul T."/>
            <person name="Blitshsteyn B."/>
            <person name="Bloom T."/>
            <person name="Blye J."/>
            <person name="Boguslavskiy L."/>
            <person name="Borowsky M."/>
            <person name="Boukhgalter B."/>
            <person name="Brunache A."/>
            <person name="Butler J."/>
            <person name="Calixte N."/>
            <person name="Calvo S."/>
            <person name="Camarata J."/>
            <person name="Campo K."/>
            <person name="Chang J."/>
            <person name="Cheshatsang Y."/>
            <person name="Citroen M."/>
            <person name="Collymore A."/>
            <person name="Considine T."/>
            <person name="Cook A."/>
            <person name="Cooke P."/>
            <person name="Corum B."/>
            <person name="Cuomo C."/>
            <person name="David R."/>
            <person name="Dawoe T."/>
            <person name="Degray S."/>
            <person name="Dodge S."/>
            <person name="Dooley K."/>
            <person name="Dorje P."/>
            <person name="Dorjee K."/>
            <person name="Dorris L."/>
            <person name="Duffey N."/>
            <person name="Dupes A."/>
            <person name="Elkins T."/>
            <person name="Engels R."/>
            <person name="Erickson J."/>
            <person name="Farina A."/>
            <person name="Faro S."/>
            <person name="Ferreira P."/>
            <person name="Fischer H."/>
            <person name="Fitzgerald M."/>
            <person name="Foley K."/>
            <person name="Gage D."/>
            <person name="Galagan J."/>
            <person name="Gearin G."/>
            <person name="Gnerre S."/>
            <person name="Gnirke A."/>
            <person name="Goyette A."/>
            <person name="Graham J."/>
            <person name="Grandbois E."/>
            <person name="Gyaltsen K."/>
            <person name="Hafez N."/>
            <person name="Hagopian D."/>
            <person name="Hagos B."/>
            <person name="Hall J."/>
            <person name="Hatcher B."/>
            <person name="Heller A."/>
            <person name="Higgins H."/>
            <person name="Honan T."/>
            <person name="Horn A."/>
            <person name="Houde N."/>
            <person name="Hughes L."/>
            <person name="Hulme W."/>
            <person name="Husby E."/>
            <person name="Iliev I."/>
            <person name="Jaffe D."/>
            <person name="Jones C."/>
            <person name="Kamal M."/>
            <person name="Kamat A."/>
            <person name="Kamvysselis M."/>
            <person name="Karlsson E."/>
            <person name="Kells C."/>
            <person name="Kieu A."/>
            <person name="Kisner P."/>
            <person name="Kodira C."/>
            <person name="Kulbokas E."/>
            <person name="Labutti K."/>
            <person name="Lama D."/>
            <person name="Landers T."/>
            <person name="Leger J."/>
            <person name="Levine S."/>
            <person name="Lewis D."/>
            <person name="Lewis T."/>
            <person name="Lindblad-toh K."/>
            <person name="Liu X."/>
            <person name="Lokyitsang T."/>
            <person name="Lokyitsang Y."/>
            <person name="Lucien O."/>
            <person name="Lui A."/>
            <person name="Ma L.J."/>
            <person name="Mabbitt R."/>
            <person name="Macdonald J."/>
            <person name="Maclean C."/>
            <person name="Major J."/>
            <person name="Manning J."/>
            <person name="Marabella R."/>
            <person name="Maru K."/>
            <person name="Matthews C."/>
            <person name="Mauceli E."/>
            <person name="Mccarthy M."/>
            <person name="Mcdonough S."/>
            <person name="Mcghee T."/>
            <person name="Meldrim J."/>
            <person name="Meneus L."/>
            <person name="Mesirov J."/>
            <person name="Mihalev A."/>
            <person name="Mihova T."/>
            <person name="Mikkelsen T."/>
            <person name="Mlenga V."/>
            <person name="Moru K."/>
            <person name="Mozes J."/>
            <person name="Mulrain L."/>
            <person name="Munson G."/>
            <person name="Naylor J."/>
            <person name="Newes C."/>
            <person name="Nguyen C."/>
            <person name="Nguyen N."/>
            <person name="Nguyen T."/>
            <person name="Nicol R."/>
            <person name="Nielsen C."/>
            <person name="Nizzari M."/>
            <person name="Norbu C."/>
            <person name="Norbu N."/>
            <person name="O'donnell P."/>
            <person name="Okoawo O."/>
            <person name="O'leary S."/>
            <person name="Omotosho B."/>
            <person name="O'neill K."/>
            <person name="Osman S."/>
            <person name="Parker S."/>
            <person name="Perrin D."/>
            <person name="Phunkhang P."/>
            <person name="Piqani B."/>
            <person name="Purcell S."/>
            <person name="Rachupka T."/>
            <person name="Ramasamy U."/>
            <person name="Rameau R."/>
            <person name="Ray V."/>
            <person name="Raymond C."/>
            <person name="Retta R."/>
            <person name="Richardson S."/>
            <person name="Rise C."/>
            <person name="Rodriguez J."/>
            <person name="Rogers J."/>
            <person name="Rogov P."/>
            <person name="Rutman M."/>
            <person name="Schupbach R."/>
            <person name="Seaman C."/>
            <person name="Settipalli S."/>
            <person name="Sharpe T."/>
            <person name="Sheridan J."/>
            <person name="Sherpa N."/>
            <person name="Shi J."/>
            <person name="Smirnov S."/>
            <person name="Smith C."/>
            <person name="Sougnez C."/>
            <person name="Spencer B."/>
            <person name="Stalker J."/>
            <person name="Stange-thomann N."/>
            <person name="Stavropoulos S."/>
            <person name="Stetson K."/>
            <person name="Stone C."/>
            <person name="Stone S."/>
            <person name="Stubbs M."/>
            <person name="Talamas J."/>
            <person name="Tchuinga P."/>
            <person name="Tenzing P."/>
            <person name="Tesfaye S."/>
            <person name="Theodore J."/>
            <person name="Thoulutsang Y."/>
            <person name="Topham K."/>
            <person name="Towey S."/>
            <person name="Tsamla T."/>
            <person name="Tsomo N."/>
            <person name="Vallee D."/>
            <person name="Vassiliev H."/>
            <person name="Venkataraman V."/>
            <person name="Vinson J."/>
            <person name="Vo A."/>
            <person name="Wade C."/>
            <person name="Wang S."/>
            <person name="Wangchuk T."/>
            <person name="Wangdi T."/>
            <person name="Whittaker C."/>
            <person name="Wilkinson J."/>
            <person name="Wu Y."/>
            <person name="Wyman D."/>
            <person name="Yadav S."/>
            <person name="Yang S."/>
            <person name="Yang X."/>
            <person name="Yeager S."/>
            <person name="Yee E."/>
            <person name="Young G."/>
            <person name="Zainoun J."/>
            <person name="Zembeck L."/>
            <person name="Zimmer A."/>
            <person name="Zody M."/>
            <person name="Lander E."/>
        </authorList>
    </citation>
    <scope>NUCLEOTIDE SEQUENCE [LARGE SCALE GENOMIC DNA]</scope>
</reference>
<dbReference type="STRING" id="51511.ENSCSAVP00000018351"/>
<dbReference type="GO" id="GO:0006660">
    <property type="term" value="P:phosphatidylserine catabolic process"/>
    <property type="evidence" value="ECO:0007669"/>
    <property type="project" value="TreeGrafter"/>
</dbReference>
<feature type="transmembrane region" description="Helical" evidence="1">
    <location>
        <begin position="6"/>
        <end position="29"/>
    </location>
</feature>
<dbReference type="OMA" id="WHIRPEY"/>
<keyword evidence="1" id="KW-1133">Transmembrane helix</keyword>
<evidence type="ECO:0000313" key="3">
    <source>
        <dbReference type="Ensembl" id="ENSCSAVP00000018351.1"/>
    </source>
</evidence>
<keyword evidence="4" id="KW-1185">Reference proteome</keyword>
<dbReference type="Ensembl" id="ENSCSAVT00000018551.1">
    <property type="protein sequence ID" value="ENSCSAVP00000018351.1"/>
    <property type="gene ID" value="ENSCSAVG00000010775.1"/>
</dbReference>
<dbReference type="SUPFAM" id="SSF53474">
    <property type="entry name" value="alpha/beta-Hydrolases"/>
    <property type="match status" value="1"/>
</dbReference>